<dbReference type="AlphaFoldDB" id="A0A4S8IBC4"/>
<dbReference type="STRING" id="52838.A0A4S8IBC4"/>
<feature type="chain" id="PRO_5020822575" evidence="2">
    <location>
        <begin position="17"/>
        <end position="115"/>
    </location>
</feature>
<keyword evidence="1" id="KW-1133">Transmembrane helix</keyword>
<proteinExistence type="predicted"/>
<evidence type="ECO:0000313" key="3">
    <source>
        <dbReference type="EMBL" id="THU45378.1"/>
    </source>
</evidence>
<gene>
    <name evidence="3" type="ORF">C4D60_Mb02t17280</name>
</gene>
<keyword evidence="1" id="KW-0472">Membrane</keyword>
<reference evidence="3 4" key="1">
    <citation type="journal article" date="2019" name="Nat. Plants">
        <title>Genome sequencing of Musa balbisiana reveals subgenome evolution and function divergence in polyploid bananas.</title>
        <authorList>
            <person name="Yao X."/>
        </authorList>
    </citation>
    <scope>NUCLEOTIDE SEQUENCE [LARGE SCALE GENOMIC DNA]</scope>
    <source>
        <strain evidence="4">cv. DH-PKW</strain>
        <tissue evidence="3">Leaves</tissue>
    </source>
</reference>
<feature type="signal peptide" evidence="2">
    <location>
        <begin position="1"/>
        <end position="16"/>
    </location>
</feature>
<comment type="caution">
    <text evidence="3">The sequence shown here is derived from an EMBL/GenBank/DDBJ whole genome shotgun (WGS) entry which is preliminary data.</text>
</comment>
<feature type="transmembrane region" description="Helical" evidence="1">
    <location>
        <begin position="7"/>
        <end position="24"/>
    </location>
</feature>
<name>A0A4S8IBC4_MUSBA</name>
<evidence type="ECO:0000256" key="1">
    <source>
        <dbReference type="SAM" id="Phobius"/>
    </source>
</evidence>
<keyword evidence="1" id="KW-0812">Transmembrane</keyword>
<evidence type="ECO:0000313" key="4">
    <source>
        <dbReference type="Proteomes" id="UP000317650"/>
    </source>
</evidence>
<dbReference type="EMBL" id="PYDT01000011">
    <property type="protein sequence ID" value="THU45378.1"/>
    <property type="molecule type" value="Genomic_DNA"/>
</dbReference>
<dbReference type="Proteomes" id="UP000317650">
    <property type="component" value="Chromosome 2"/>
</dbReference>
<evidence type="ECO:0000256" key="2">
    <source>
        <dbReference type="SAM" id="SignalP"/>
    </source>
</evidence>
<organism evidence="3 4">
    <name type="scientific">Musa balbisiana</name>
    <name type="common">Banana</name>
    <dbReference type="NCBI Taxonomy" id="52838"/>
    <lineage>
        <taxon>Eukaryota</taxon>
        <taxon>Viridiplantae</taxon>
        <taxon>Streptophyta</taxon>
        <taxon>Embryophyta</taxon>
        <taxon>Tracheophyta</taxon>
        <taxon>Spermatophyta</taxon>
        <taxon>Magnoliopsida</taxon>
        <taxon>Liliopsida</taxon>
        <taxon>Zingiberales</taxon>
        <taxon>Musaceae</taxon>
        <taxon>Musa</taxon>
    </lineage>
</organism>
<sequence length="115" mass="13631">MMRVSRLFFFAMVMTAFELTTFYFEAYGGFSGQSAYDDYCRLTWQGVFEQDVSPEVCLQRAFNPLVNHVIQEIKYYKKDVEGQHMWKRGKSKARQKIMIGFTARMDGNIRQLRRS</sequence>
<keyword evidence="4" id="KW-1185">Reference proteome</keyword>
<keyword evidence="2" id="KW-0732">Signal</keyword>
<protein>
    <submittedName>
        <fullName evidence="3">Uncharacterized protein</fullName>
    </submittedName>
</protein>
<accession>A0A4S8IBC4</accession>